<dbReference type="Pfam" id="PF00072">
    <property type="entry name" value="Response_reg"/>
    <property type="match status" value="1"/>
</dbReference>
<evidence type="ECO:0000256" key="2">
    <source>
        <dbReference type="ARBA" id="ARBA00023125"/>
    </source>
</evidence>
<dbReference type="GO" id="GO:0043565">
    <property type="term" value="F:sequence-specific DNA binding"/>
    <property type="evidence" value="ECO:0007669"/>
    <property type="project" value="InterPro"/>
</dbReference>
<dbReference type="PANTHER" id="PTHR43280">
    <property type="entry name" value="ARAC-FAMILY TRANSCRIPTIONAL REGULATOR"/>
    <property type="match status" value="1"/>
</dbReference>
<proteinExistence type="predicted"/>
<protein>
    <recommendedName>
        <fullName evidence="9">DNA-binding response regulator</fullName>
    </recommendedName>
</protein>
<keyword evidence="1" id="KW-0805">Transcription regulation</keyword>
<dbReference type="InterPro" id="IPR020449">
    <property type="entry name" value="Tscrpt_reg_AraC-type_HTH"/>
</dbReference>
<dbReference type="Pfam" id="PF12833">
    <property type="entry name" value="HTH_18"/>
    <property type="match status" value="1"/>
</dbReference>
<dbReference type="GO" id="GO:0003700">
    <property type="term" value="F:DNA-binding transcription factor activity"/>
    <property type="evidence" value="ECO:0007669"/>
    <property type="project" value="InterPro"/>
</dbReference>
<evidence type="ECO:0000256" key="4">
    <source>
        <dbReference type="PROSITE-ProRule" id="PRU00169"/>
    </source>
</evidence>
<dbReference type="PROSITE" id="PS01124">
    <property type="entry name" value="HTH_ARAC_FAMILY_2"/>
    <property type="match status" value="1"/>
</dbReference>
<dbReference type="SUPFAM" id="SSF46689">
    <property type="entry name" value="Homeodomain-like"/>
    <property type="match status" value="2"/>
</dbReference>
<evidence type="ECO:0000256" key="3">
    <source>
        <dbReference type="ARBA" id="ARBA00023163"/>
    </source>
</evidence>
<dbReference type="SMART" id="SM00342">
    <property type="entry name" value="HTH_ARAC"/>
    <property type="match status" value="1"/>
</dbReference>
<dbReference type="EMBL" id="QMFB01000026">
    <property type="protein sequence ID" value="RAV14390.1"/>
    <property type="molecule type" value="Genomic_DNA"/>
</dbReference>
<feature type="domain" description="Response regulatory" evidence="6">
    <location>
        <begin position="3"/>
        <end position="121"/>
    </location>
</feature>
<evidence type="ECO:0000256" key="1">
    <source>
        <dbReference type="ARBA" id="ARBA00023015"/>
    </source>
</evidence>
<dbReference type="InterPro" id="IPR018060">
    <property type="entry name" value="HTH_AraC"/>
</dbReference>
<dbReference type="RefSeq" id="WP_113034973.1">
    <property type="nucleotide sequence ID" value="NZ_QMFB01000026.1"/>
</dbReference>
<accession>A0A329M3Q3</accession>
<feature type="domain" description="HTH araC/xylS-type" evidence="5">
    <location>
        <begin position="473"/>
        <end position="571"/>
    </location>
</feature>
<dbReference type="SMART" id="SM00448">
    <property type="entry name" value="REC"/>
    <property type="match status" value="1"/>
</dbReference>
<dbReference type="CDD" id="cd17536">
    <property type="entry name" value="REC_YesN-like"/>
    <property type="match status" value="1"/>
</dbReference>
<evidence type="ECO:0000313" key="7">
    <source>
        <dbReference type="EMBL" id="RAV14390.1"/>
    </source>
</evidence>
<dbReference type="PROSITE" id="PS50110">
    <property type="entry name" value="RESPONSE_REGULATORY"/>
    <property type="match status" value="1"/>
</dbReference>
<keyword evidence="4" id="KW-0597">Phosphoprotein</keyword>
<keyword evidence="3" id="KW-0804">Transcription</keyword>
<sequence>MYRLLIVDDEPIIVDNLYGLFRNTAHLDLEVYRAYKVTKALELLESTRIDLLLSDIRMPGMTGIELYKQALIRWPRCRVVFLTGYNDFTYAQQAIRTGGVVDYLLKNKDDDMIVRSVEKALVEIGMQRQAENHLRKATMKLQVAEPVLRQQFFLAFLHGDGPAADELAKHFERLEISLASDIPVYMMLGRIDEGACELSAADRQLMLYAVQNIVAEYMSPSAAFISVELEGGNVIWFIQPKELETGVSPEQAAREEKAADAASLNRADSDIIWRNLISRIYTIAEAAQETSRSLLKLSLSFAMSDGPCLWKGAGAKAANLKLLLGRGFGFDRELLLKEGHMAERDGGDSESGLQTAYDSRNLNKQLNMLESYLESGQKESFLQLYYELTQAAGAPKPSDLTEIYYTLSIFFAAKLNRFGLFYEFAMRMDAGKLARYDRHRSWAEAVGYFARVAELLFEFKENNQQEPAQKLIAFINQYIQNHLEEELSLTRLASLVNHSPTYLSRLYKRTTGTMLFDFIIEQRMKKAKHLLSDTTMKIHEIASAIGYEAAPYFTRYFKKMFQVTPQQFRDAAYQHVRGEQ</sequence>
<dbReference type="InterPro" id="IPR011006">
    <property type="entry name" value="CheY-like_superfamily"/>
</dbReference>
<organism evidence="7 8">
    <name type="scientific">Paenibacillus contaminans</name>
    <dbReference type="NCBI Taxonomy" id="450362"/>
    <lineage>
        <taxon>Bacteria</taxon>
        <taxon>Bacillati</taxon>
        <taxon>Bacillota</taxon>
        <taxon>Bacilli</taxon>
        <taxon>Bacillales</taxon>
        <taxon>Paenibacillaceae</taxon>
        <taxon>Paenibacillus</taxon>
    </lineage>
</organism>
<name>A0A329M3Q3_9BACL</name>
<keyword evidence="8" id="KW-1185">Reference proteome</keyword>
<feature type="modified residue" description="4-aspartylphosphate" evidence="4">
    <location>
        <position position="55"/>
    </location>
</feature>
<dbReference type="Proteomes" id="UP000250369">
    <property type="component" value="Unassembled WGS sequence"/>
</dbReference>
<evidence type="ECO:0000313" key="8">
    <source>
        <dbReference type="Proteomes" id="UP000250369"/>
    </source>
</evidence>
<dbReference type="Gene3D" id="3.40.50.2300">
    <property type="match status" value="1"/>
</dbReference>
<gene>
    <name evidence="7" type="ORF">DQG23_31335</name>
</gene>
<dbReference type="InterPro" id="IPR001789">
    <property type="entry name" value="Sig_transdc_resp-reg_receiver"/>
</dbReference>
<dbReference type="OrthoDB" id="2543932at2"/>
<dbReference type="PRINTS" id="PR00032">
    <property type="entry name" value="HTHARAC"/>
</dbReference>
<dbReference type="GO" id="GO:0000160">
    <property type="term" value="P:phosphorelay signal transduction system"/>
    <property type="evidence" value="ECO:0007669"/>
    <property type="project" value="InterPro"/>
</dbReference>
<keyword evidence="2" id="KW-0238">DNA-binding</keyword>
<dbReference type="Gene3D" id="1.10.10.60">
    <property type="entry name" value="Homeodomain-like"/>
    <property type="match status" value="2"/>
</dbReference>
<dbReference type="SUPFAM" id="SSF52172">
    <property type="entry name" value="CheY-like"/>
    <property type="match status" value="1"/>
</dbReference>
<evidence type="ECO:0000259" key="6">
    <source>
        <dbReference type="PROSITE" id="PS50110"/>
    </source>
</evidence>
<evidence type="ECO:0008006" key="9">
    <source>
        <dbReference type="Google" id="ProtNLM"/>
    </source>
</evidence>
<comment type="caution">
    <text evidence="7">The sequence shown here is derived from an EMBL/GenBank/DDBJ whole genome shotgun (WGS) entry which is preliminary data.</text>
</comment>
<reference evidence="7 8" key="1">
    <citation type="journal article" date="2009" name="Int. J. Syst. Evol. Microbiol.">
        <title>Paenibacillus contaminans sp. nov., isolated from a contaminated laboratory plate.</title>
        <authorList>
            <person name="Chou J.H."/>
            <person name="Lee J.H."/>
            <person name="Lin M.C."/>
            <person name="Chang P.S."/>
            <person name="Arun A.B."/>
            <person name="Young C.C."/>
            <person name="Chen W.M."/>
        </authorList>
    </citation>
    <scope>NUCLEOTIDE SEQUENCE [LARGE SCALE GENOMIC DNA]</scope>
    <source>
        <strain evidence="7 8">CKOBP-6</strain>
    </source>
</reference>
<dbReference type="PROSITE" id="PS00041">
    <property type="entry name" value="HTH_ARAC_FAMILY_1"/>
    <property type="match status" value="1"/>
</dbReference>
<dbReference type="InterPro" id="IPR018062">
    <property type="entry name" value="HTH_AraC-typ_CS"/>
</dbReference>
<dbReference type="AlphaFoldDB" id="A0A329M3Q3"/>
<evidence type="ECO:0000259" key="5">
    <source>
        <dbReference type="PROSITE" id="PS01124"/>
    </source>
</evidence>
<dbReference type="InterPro" id="IPR009057">
    <property type="entry name" value="Homeodomain-like_sf"/>
</dbReference>
<dbReference type="PANTHER" id="PTHR43280:SF2">
    <property type="entry name" value="HTH-TYPE TRANSCRIPTIONAL REGULATOR EXSA"/>
    <property type="match status" value="1"/>
</dbReference>